<evidence type="ECO:0000313" key="3">
    <source>
        <dbReference type="EMBL" id="GAP41647.1"/>
    </source>
</evidence>
<organism evidence="3">
    <name type="scientific">Flexilinea flocculi</name>
    <dbReference type="NCBI Taxonomy" id="1678840"/>
    <lineage>
        <taxon>Bacteria</taxon>
        <taxon>Bacillati</taxon>
        <taxon>Chloroflexota</taxon>
        <taxon>Anaerolineae</taxon>
        <taxon>Anaerolineales</taxon>
        <taxon>Anaerolineaceae</taxon>
        <taxon>Flexilinea</taxon>
    </lineage>
</organism>
<gene>
    <name evidence="3" type="ORF">ATC1_131640</name>
</gene>
<protein>
    <submittedName>
        <fullName evidence="3">Uncharacterized protein</fullName>
    </submittedName>
</protein>
<feature type="chain" id="PRO_5006633378" evidence="2">
    <location>
        <begin position="24"/>
        <end position="347"/>
    </location>
</feature>
<dbReference type="Proteomes" id="UP000053370">
    <property type="component" value="Unassembled WGS sequence"/>
</dbReference>
<feature type="signal peptide" evidence="2">
    <location>
        <begin position="1"/>
        <end position="23"/>
    </location>
</feature>
<dbReference type="EMBL" id="DF968181">
    <property type="protein sequence ID" value="GAP41647.1"/>
    <property type="molecule type" value="Genomic_DNA"/>
</dbReference>
<evidence type="ECO:0000256" key="1">
    <source>
        <dbReference type="SAM" id="Coils"/>
    </source>
</evidence>
<dbReference type="AlphaFoldDB" id="A0A0S7BZ31"/>
<evidence type="ECO:0000256" key="2">
    <source>
        <dbReference type="SAM" id="SignalP"/>
    </source>
</evidence>
<reference evidence="3" key="1">
    <citation type="journal article" date="2015" name="Genome Announc.">
        <title>Draft Genome Sequence of Anaerolineae Strain TC1, a Novel Isolate from a Methanogenic Wastewater Treatment System.</title>
        <authorList>
            <person name="Matsuura N."/>
            <person name="Tourlousse D.M."/>
            <person name="Sun L."/>
            <person name="Toyonaga M."/>
            <person name="Kuroda K."/>
            <person name="Ohashi A."/>
            <person name="Cruz R."/>
            <person name="Yamaguchi T."/>
            <person name="Sekiguchi Y."/>
        </authorList>
    </citation>
    <scope>NUCLEOTIDE SEQUENCE [LARGE SCALE GENOMIC DNA]</scope>
    <source>
        <strain evidence="3">TC1</strain>
    </source>
</reference>
<sequence>MKKITYWFLTILMTLISVSLVSAQDLQATNQALQLELNIMKLQATMDALQAEMNQTNKIPEDPSGGKLTWGSQNSAYSPTPTALGSNYAPINMQNFPALVRPQVPYGPPPRWEKPRTNHLTEIYVGESGSYRTIAEALKNLPDNAGEVILYMTSDTEEPSDGFGIPIDKKITVLRIASNTGEHRTAWPAGRSIWFFCNGVPFIIEPDVEFANKSMIMGGAITYSRHNVQTPQSVIIINGSAWWVYAGGQSGDNGYSSTVDNALVIINGKVDRVFAGGRTIYGETFVNQSTVVLNGTANEVYCSGYTEYPNAKTTVGSANMLIYGWYGIYGLSRGQGEAFLLNSRGCY</sequence>
<keyword evidence="1" id="KW-0175">Coiled coil</keyword>
<accession>A0A0S7BZ31</accession>
<feature type="coiled-coil region" evidence="1">
    <location>
        <begin position="23"/>
        <end position="59"/>
    </location>
</feature>
<keyword evidence="4" id="KW-1185">Reference proteome</keyword>
<proteinExistence type="predicted"/>
<dbReference type="RefSeq" id="WP_062283298.1">
    <property type="nucleotide sequence ID" value="NZ_DF968181.1"/>
</dbReference>
<evidence type="ECO:0000313" key="4">
    <source>
        <dbReference type="Proteomes" id="UP000053370"/>
    </source>
</evidence>
<keyword evidence="2" id="KW-0732">Signal</keyword>
<dbReference type="OrthoDB" id="9824737at2"/>
<name>A0A0S7BZ31_9CHLR</name>